<dbReference type="CDD" id="cd06464">
    <property type="entry name" value="ACD_sHsps-like"/>
    <property type="match status" value="1"/>
</dbReference>
<dbReference type="EMBL" id="CP036275">
    <property type="protein sequence ID" value="QDU39994.1"/>
    <property type="molecule type" value="Genomic_DNA"/>
</dbReference>
<dbReference type="InterPro" id="IPR002068">
    <property type="entry name" value="A-crystallin/Hsp20_dom"/>
</dbReference>
<feature type="domain" description="SHSP" evidence="3">
    <location>
        <begin position="44"/>
        <end position="158"/>
    </location>
</feature>
<evidence type="ECO:0000313" key="4">
    <source>
        <dbReference type="EMBL" id="QDU39994.1"/>
    </source>
</evidence>
<reference evidence="4 5" key="1">
    <citation type="submission" date="2019-02" db="EMBL/GenBank/DDBJ databases">
        <title>Deep-cultivation of Planctomycetes and their phenomic and genomic characterization uncovers novel biology.</title>
        <authorList>
            <person name="Wiegand S."/>
            <person name="Jogler M."/>
            <person name="Boedeker C."/>
            <person name="Pinto D."/>
            <person name="Vollmers J."/>
            <person name="Rivas-Marin E."/>
            <person name="Kohn T."/>
            <person name="Peeters S.H."/>
            <person name="Heuer A."/>
            <person name="Rast P."/>
            <person name="Oberbeckmann S."/>
            <person name="Bunk B."/>
            <person name="Jeske O."/>
            <person name="Meyerdierks A."/>
            <person name="Storesund J.E."/>
            <person name="Kallscheuer N."/>
            <person name="Luecker S."/>
            <person name="Lage O.M."/>
            <person name="Pohl T."/>
            <person name="Merkel B.J."/>
            <person name="Hornburger P."/>
            <person name="Mueller R.-W."/>
            <person name="Bruemmer F."/>
            <person name="Labrenz M."/>
            <person name="Spormann A.M."/>
            <person name="Op den Camp H."/>
            <person name="Overmann J."/>
            <person name="Amann R."/>
            <person name="Jetten M.S.M."/>
            <person name="Mascher T."/>
            <person name="Medema M.H."/>
            <person name="Devos D.P."/>
            <person name="Kaster A.-K."/>
            <person name="Ovreas L."/>
            <person name="Rohde M."/>
            <person name="Galperin M.Y."/>
            <person name="Jogler C."/>
        </authorList>
    </citation>
    <scope>NUCLEOTIDE SEQUENCE [LARGE SCALE GENOMIC DNA]</scope>
    <source>
        <strain evidence="4 5">Mal4</strain>
    </source>
</reference>
<dbReference type="PROSITE" id="PS01031">
    <property type="entry name" value="SHSP"/>
    <property type="match status" value="1"/>
</dbReference>
<dbReference type="SUPFAM" id="SSF49764">
    <property type="entry name" value="HSP20-like chaperones"/>
    <property type="match status" value="1"/>
</dbReference>
<name>A0A517ZBX0_9PLAN</name>
<dbReference type="InterPro" id="IPR008978">
    <property type="entry name" value="HSP20-like_chaperone"/>
</dbReference>
<evidence type="ECO:0000256" key="2">
    <source>
        <dbReference type="RuleBase" id="RU003616"/>
    </source>
</evidence>
<evidence type="ECO:0000259" key="3">
    <source>
        <dbReference type="PROSITE" id="PS01031"/>
    </source>
</evidence>
<dbReference type="Pfam" id="PF00011">
    <property type="entry name" value="HSP20"/>
    <property type="match status" value="1"/>
</dbReference>
<evidence type="ECO:0000256" key="1">
    <source>
        <dbReference type="PROSITE-ProRule" id="PRU00285"/>
    </source>
</evidence>
<protein>
    <submittedName>
        <fullName evidence="4">Spore protein SP21</fullName>
    </submittedName>
</protein>
<sequence length="158" mass="17669">MNQSTPRPQSPGLKRWFEGNPISSLRREMDDLLENFLGQGEALPASLSSVPRLDVSETDDAIEVVTDLPGFKPDDVHLEVGENSLTISGERSEETRTEVKERKYHRIERRTGSFSRSVWLPCAVKEDSIEAELKDGVLTVTLPKADEAKRHKIQVKGG</sequence>
<organism evidence="4 5">
    <name type="scientific">Maioricimonas rarisocia</name>
    <dbReference type="NCBI Taxonomy" id="2528026"/>
    <lineage>
        <taxon>Bacteria</taxon>
        <taxon>Pseudomonadati</taxon>
        <taxon>Planctomycetota</taxon>
        <taxon>Planctomycetia</taxon>
        <taxon>Planctomycetales</taxon>
        <taxon>Planctomycetaceae</taxon>
        <taxon>Maioricimonas</taxon>
    </lineage>
</organism>
<comment type="similarity">
    <text evidence="1 2">Belongs to the small heat shock protein (HSP20) family.</text>
</comment>
<gene>
    <name evidence="4" type="primary">hspA_7</name>
    <name evidence="4" type="ORF">Mal4_43480</name>
</gene>
<evidence type="ECO:0000313" key="5">
    <source>
        <dbReference type="Proteomes" id="UP000320496"/>
    </source>
</evidence>
<dbReference type="AlphaFoldDB" id="A0A517ZBX0"/>
<accession>A0A517ZBX0</accession>
<dbReference type="Gene3D" id="2.60.40.790">
    <property type="match status" value="1"/>
</dbReference>
<keyword evidence="5" id="KW-1185">Reference proteome</keyword>
<proteinExistence type="inferred from homology"/>
<dbReference type="OrthoDB" id="268718at2"/>
<dbReference type="Proteomes" id="UP000320496">
    <property type="component" value="Chromosome"/>
</dbReference>
<dbReference type="InterPro" id="IPR031107">
    <property type="entry name" value="Small_HSP"/>
</dbReference>
<dbReference type="RefSeq" id="WP_145371121.1">
    <property type="nucleotide sequence ID" value="NZ_CP036275.1"/>
</dbReference>
<dbReference type="KEGG" id="mri:Mal4_43480"/>
<dbReference type="PANTHER" id="PTHR11527">
    <property type="entry name" value="HEAT-SHOCK PROTEIN 20 FAMILY MEMBER"/>
    <property type="match status" value="1"/>
</dbReference>